<organism evidence="2 3">
    <name type="scientific">Corynespora cassiicola Philippines</name>
    <dbReference type="NCBI Taxonomy" id="1448308"/>
    <lineage>
        <taxon>Eukaryota</taxon>
        <taxon>Fungi</taxon>
        <taxon>Dikarya</taxon>
        <taxon>Ascomycota</taxon>
        <taxon>Pezizomycotina</taxon>
        <taxon>Dothideomycetes</taxon>
        <taxon>Pleosporomycetidae</taxon>
        <taxon>Pleosporales</taxon>
        <taxon>Corynesporascaceae</taxon>
        <taxon>Corynespora</taxon>
    </lineage>
</organism>
<proteinExistence type="predicted"/>
<dbReference type="STRING" id="1448308.A0A2T2P8Y9"/>
<feature type="compositionally biased region" description="Polar residues" evidence="1">
    <location>
        <begin position="85"/>
        <end position="105"/>
    </location>
</feature>
<keyword evidence="3" id="KW-1185">Reference proteome</keyword>
<protein>
    <submittedName>
        <fullName evidence="2">Uncharacterized protein</fullName>
    </submittedName>
</protein>
<dbReference type="OrthoDB" id="422086at2759"/>
<accession>A0A2T2P8Y9</accession>
<evidence type="ECO:0000313" key="2">
    <source>
        <dbReference type="EMBL" id="PSN74119.1"/>
    </source>
</evidence>
<feature type="region of interest" description="Disordered" evidence="1">
    <location>
        <begin position="26"/>
        <end position="121"/>
    </location>
</feature>
<name>A0A2T2P8Y9_CORCC</name>
<dbReference type="AlphaFoldDB" id="A0A2T2P8Y9"/>
<gene>
    <name evidence="2" type="ORF">BS50DRAFT_580966</name>
</gene>
<dbReference type="EMBL" id="KZ678128">
    <property type="protein sequence ID" value="PSN74119.1"/>
    <property type="molecule type" value="Genomic_DNA"/>
</dbReference>
<dbReference type="Proteomes" id="UP000240883">
    <property type="component" value="Unassembled WGS sequence"/>
</dbReference>
<evidence type="ECO:0000313" key="3">
    <source>
        <dbReference type="Proteomes" id="UP000240883"/>
    </source>
</evidence>
<feature type="compositionally biased region" description="Low complexity" evidence="1">
    <location>
        <begin position="38"/>
        <end position="49"/>
    </location>
</feature>
<sequence length="607" mass="66262">MRQQTHEDFQHELAFVTQGISRLSLSSGPLLAHSPERLPALSPAPSVLPQNKPASPPTTPAARHLSPPPAAHAIRKSPLAPPNTPVSKSNNPSLLLVSDMQQSRYAPSPCDPRGRGPAYTNQDVRSNFAVQPSAAPAGNLFKKNAIKIAGPAAPGSTALASAALASTSPALATPAPITPAPAAPPKSASQGPVLPTEPFIPLLQLWNEKELALSQGIESKSERALEDLFARLTKSSATSEKVGSHLAQLSASSHSEILDTSELAKQFSNAEVCDAVEAVYPFLDLALLDRITKAMQNEWLVSKAISELHTKYDLKLMEGQNTVRPYIVAYPRFMSLLSKLEIKGSLDELQYLTNAFKDLNKAIGAGTEVIHDQCSERQHLPNQQDLSKQQDPMDKFTADWPGQEKRDKGLSYRSCILKVKGVSPFHTIHEYQALVWGGRLENIQLAEIDADNGHVKVMFLTDKGCQNYLKATENGIVVPDNNAIVFVEEVKMPTSINDNIKNCAESDASRCVRALHAEEDWTDSALMKIAVGRDTAKPKRTVDIIKHGKTISGANKLQIHYIEWRFSSILSALSFRRELLADEEWEHCNIAFATDPCETAKGPHFDD</sequence>
<reference evidence="2 3" key="1">
    <citation type="journal article" date="2018" name="Front. Microbiol.">
        <title>Genome-Wide Analysis of Corynespora cassiicola Leaf Fall Disease Putative Effectors.</title>
        <authorList>
            <person name="Lopez D."/>
            <person name="Ribeiro S."/>
            <person name="Label P."/>
            <person name="Fumanal B."/>
            <person name="Venisse J.S."/>
            <person name="Kohler A."/>
            <person name="de Oliveira R.R."/>
            <person name="Labutti K."/>
            <person name="Lipzen A."/>
            <person name="Lail K."/>
            <person name="Bauer D."/>
            <person name="Ohm R.A."/>
            <person name="Barry K.W."/>
            <person name="Spatafora J."/>
            <person name="Grigoriev I.V."/>
            <person name="Martin F.M."/>
            <person name="Pujade-Renaud V."/>
        </authorList>
    </citation>
    <scope>NUCLEOTIDE SEQUENCE [LARGE SCALE GENOMIC DNA]</scope>
    <source>
        <strain evidence="2 3">Philippines</strain>
    </source>
</reference>
<evidence type="ECO:0000256" key="1">
    <source>
        <dbReference type="SAM" id="MobiDB-lite"/>
    </source>
</evidence>